<sequence>MQIKAADAHDQLALVSPFLLQTLADVAEAKGVSAERLCRGLGFTLDDLQDPTLRISYRQAVAMIERALAALPQQGLGLWVGSRNVLGTLGLLGHALSLCRTLGDAFELGIRHQHTSGTIVSADVGRQGEEFFVELQCRLPYGEVQIFAAEEFFASLLIYGRALVSADFQALRVEFMHAAPAYAELYTRLLGPHVQFGCLQARMVIEARWLQAPLPNHHPVALRQALKLLELESAQVHQKMDLIQAVERALSRDLRAGSHIEQVAGDLNMSGRTLRRRLTEHGLTFEALLERVRQARTLNLLGNPELSIERITEEVGYSDVRSFRRAFKRWTGLSPSAFREEAALH</sequence>
<dbReference type="InterPro" id="IPR032687">
    <property type="entry name" value="AraC-type_N"/>
</dbReference>
<dbReference type="EMBL" id="CP003190">
    <property type="protein sequence ID" value="AGL85518.1"/>
    <property type="molecule type" value="Genomic_DNA"/>
</dbReference>
<dbReference type="SMART" id="SM00342">
    <property type="entry name" value="HTH_ARAC"/>
    <property type="match status" value="1"/>
</dbReference>
<dbReference type="PANTHER" id="PTHR47894">
    <property type="entry name" value="HTH-TYPE TRANSCRIPTIONAL REGULATOR GADX"/>
    <property type="match status" value="1"/>
</dbReference>
<feature type="domain" description="HTH araC/xylS-type" evidence="4">
    <location>
        <begin position="240"/>
        <end position="341"/>
    </location>
</feature>
<accession>A0A2C9EPT0</accession>
<gene>
    <name evidence="5" type="primary">oruR4</name>
    <name evidence="5" type="ORF">PFLCHA0_c37510</name>
</gene>
<evidence type="ECO:0000259" key="4">
    <source>
        <dbReference type="PROSITE" id="PS01124"/>
    </source>
</evidence>
<dbReference type="Proteomes" id="UP000013940">
    <property type="component" value="Chromosome"/>
</dbReference>
<organism evidence="5 6">
    <name type="scientific">Pseudomonas protegens (strain DSM 19095 / LMG 27888 / CFBP 6595 / CHA0)</name>
    <dbReference type="NCBI Taxonomy" id="1124983"/>
    <lineage>
        <taxon>Bacteria</taxon>
        <taxon>Pseudomonadati</taxon>
        <taxon>Pseudomonadota</taxon>
        <taxon>Gammaproteobacteria</taxon>
        <taxon>Pseudomonadales</taxon>
        <taxon>Pseudomonadaceae</taxon>
        <taxon>Pseudomonas</taxon>
    </lineage>
</organism>
<evidence type="ECO:0000256" key="2">
    <source>
        <dbReference type="ARBA" id="ARBA00023125"/>
    </source>
</evidence>
<evidence type="ECO:0000313" key="6">
    <source>
        <dbReference type="Proteomes" id="UP000013940"/>
    </source>
</evidence>
<dbReference type="PANTHER" id="PTHR47894:SF1">
    <property type="entry name" value="HTH-TYPE TRANSCRIPTIONAL REGULATOR VQSM"/>
    <property type="match status" value="1"/>
</dbReference>
<dbReference type="AlphaFoldDB" id="A0A2C9EPT0"/>
<proteinExistence type="predicted"/>
<reference evidence="6" key="1">
    <citation type="journal article" date="2014" name="Genome Announc.">
        <title>Full-genome sequence of the plant growth-promoting bacterium Pseudomonas protegens CHA0.</title>
        <authorList>
            <person name="Jousset A."/>
            <person name="Schuldes J."/>
            <person name="Keel C."/>
            <person name="Maurhofer M."/>
            <person name="Daniel R."/>
            <person name="Scheu S."/>
            <person name="Thuermer A."/>
        </authorList>
    </citation>
    <scope>NUCLEOTIDE SEQUENCE [LARGE SCALE GENOMIC DNA]</scope>
    <source>
        <strain evidence="6">DSM 19095 / LMG 27888 / CFBP 6595 / CHA0</strain>
    </source>
</reference>
<dbReference type="HOGENOM" id="CLU_047522_3_2_6"/>
<keyword evidence="3" id="KW-0804">Transcription</keyword>
<dbReference type="Pfam" id="PF12625">
    <property type="entry name" value="Arabinose_bd"/>
    <property type="match status" value="1"/>
</dbReference>
<dbReference type="SUPFAM" id="SSF46689">
    <property type="entry name" value="Homeodomain-like"/>
    <property type="match status" value="1"/>
</dbReference>
<dbReference type="Gene3D" id="1.10.10.60">
    <property type="entry name" value="Homeodomain-like"/>
    <property type="match status" value="1"/>
</dbReference>
<evidence type="ECO:0000256" key="1">
    <source>
        <dbReference type="ARBA" id="ARBA00023015"/>
    </source>
</evidence>
<keyword evidence="2" id="KW-0238">DNA-binding</keyword>
<dbReference type="PROSITE" id="PS01124">
    <property type="entry name" value="HTH_ARAC_FAMILY_2"/>
    <property type="match status" value="1"/>
</dbReference>
<dbReference type="Pfam" id="PF12833">
    <property type="entry name" value="HTH_18"/>
    <property type="match status" value="1"/>
</dbReference>
<name>A0A2C9EPT0_PSEPH</name>
<keyword evidence="1" id="KW-0805">Transcription regulation</keyword>
<dbReference type="InterPro" id="IPR009057">
    <property type="entry name" value="Homeodomain-like_sf"/>
</dbReference>
<dbReference type="GO" id="GO:0003700">
    <property type="term" value="F:DNA-binding transcription factor activity"/>
    <property type="evidence" value="ECO:0007669"/>
    <property type="project" value="InterPro"/>
</dbReference>
<evidence type="ECO:0000256" key="3">
    <source>
        <dbReference type="ARBA" id="ARBA00023163"/>
    </source>
</evidence>
<dbReference type="GO" id="GO:0000976">
    <property type="term" value="F:transcription cis-regulatory region binding"/>
    <property type="evidence" value="ECO:0007669"/>
    <property type="project" value="TreeGrafter"/>
</dbReference>
<dbReference type="InterPro" id="IPR018060">
    <property type="entry name" value="HTH_AraC"/>
</dbReference>
<dbReference type="GeneID" id="57476738"/>
<dbReference type="KEGG" id="pprc:PFLCHA0_c37510"/>
<dbReference type="GO" id="GO:0005829">
    <property type="term" value="C:cytosol"/>
    <property type="evidence" value="ECO:0007669"/>
    <property type="project" value="TreeGrafter"/>
</dbReference>
<dbReference type="RefSeq" id="WP_011061981.1">
    <property type="nucleotide sequence ID" value="NC_021237.1"/>
</dbReference>
<dbReference type="eggNOG" id="COG2207">
    <property type="taxonomic scope" value="Bacteria"/>
</dbReference>
<evidence type="ECO:0000313" key="5">
    <source>
        <dbReference type="EMBL" id="AGL85518.1"/>
    </source>
</evidence>
<protein>
    <submittedName>
        <fullName evidence="5">Ornithine utilization regulator</fullName>
    </submittedName>
</protein>